<sequence length="34" mass="3674">MLLFGAAAVGWLVVLATVVKAVRAGRIEIVYVMR</sequence>
<proteinExistence type="predicted"/>
<gene>
    <name evidence="1" type="ORF">FB558_3705</name>
</gene>
<dbReference type="Proteomes" id="UP000315677">
    <property type="component" value="Unassembled WGS sequence"/>
</dbReference>
<dbReference type="EMBL" id="VFPA01000002">
    <property type="protein sequence ID" value="TQM11153.1"/>
    <property type="molecule type" value="Genomic_DNA"/>
</dbReference>
<reference evidence="1 2" key="1">
    <citation type="submission" date="2019-06" db="EMBL/GenBank/DDBJ databases">
        <title>Sequencing the genomes of 1000 actinobacteria strains.</title>
        <authorList>
            <person name="Klenk H.-P."/>
        </authorList>
    </citation>
    <scope>NUCLEOTIDE SEQUENCE [LARGE SCALE GENOMIC DNA]</scope>
    <source>
        <strain evidence="1 2">DSM 45301</strain>
    </source>
</reference>
<evidence type="ECO:0000313" key="2">
    <source>
        <dbReference type="Proteomes" id="UP000315677"/>
    </source>
</evidence>
<organism evidence="1 2">
    <name type="scientific">Pseudonocardia kunmingensis</name>
    <dbReference type="NCBI Taxonomy" id="630975"/>
    <lineage>
        <taxon>Bacteria</taxon>
        <taxon>Bacillati</taxon>
        <taxon>Actinomycetota</taxon>
        <taxon>Actinomycetes</taxon>
        <taxon>Pseudonocardiales</taxon>
        <taxon>Pseudonocardiaceae</taxon>
        <taxon>Pseudonocardia</taxon>
    </lineage>
</organism>
<name>A0A543DPD7_9PSEU</name>
<evidence type="ECO:0000313" key="1">
    <source>
        <dbReference type="EMBL" id="TQM11153.1"/>
    </source>
</evidence>
<comment type="caution">
    <text evidence="1">The sequence shown here is derived from an EMBL/GenBank/DDBJ whole genome shotgun (WGS) entry which is preliminary data.</text>
</comment>
<dbReference type="AlphaFoldDB" id="A0A543DPD7"/>
<keyword evidence="2" id="KW-1185">Reference proteome</keyword>
<protein>
    <submittedName>
        <fullName evidence="1">Uncharacterized protein</fullName>
    </submittedName>
</protein>
<accession>A0A543DPD7</accession>